<sequence>MTNNEVEVDDPLCLVFTPPLVALLYKLEKERGAPLTEDEVLKIRDHAVCMNVLYSEAIAQEKARGFPDLIAENCWEDWQEARKVLFK</sequence>
<keyword evidence="2" id="KW-1185">Reference proteome</keyword>
<proteinExistence type="predicted"/>
<dbReference type="AlphaFoldDB" id="A0A345PBP5"/>
<dbReference type="RefSeq" id="WP_114900768.1">
    <property type="nucleotide sequence ID" value="NZ_CP031222.1"/>
</dbReference>
<name>A0A345PBP5_9GAMM</name>
<evidence type="ECO:0000313" key="1">
    <source>
        <dbReference type="EMBL" id="AXI04704.1"/>
    </source>
</evidence>
<dbReference type="EMBL" id="CP031222">
    <property type="protein sequence ID" value="AXI04704.1"/>
    <property type="molecule type" value="Genomic_DNA"/>
</dbReference>
<evidence type="ECO:0000313" key="2">
    <source>
        <dbReference type="Proteomes" id="UP000253940"/>
    </source>
</evidence>
<protein>
    <submittedName>
        <fullName evidence="1">Uncharacterized protein</fullName>
    </submittedName>
</protein>
<gene>
    <name evidence="1" type="ORF">HYN46_13025</name>
</gene>
<dbReference type="Proteomes" id="UP000253940">
    <property type="component" value="Chromosome"/>
</dbReference>
<reference evidence="1 2" key="1">
    <citation type="submission" date="2018-07" db="EMBL/GenBank/DDBJ databases">
        <title>Genome sequencing of Moraxellaceae gen. HYN0046.</title>
        <authorList>
            <person name="Kim M."/>
            <person name="Yi H."/>
        </authorList>
    </citation>
    <scope>NUCLEOTIDE SEQUENCE [LARGE SCALE GENOMIC DNA]</scope>
    <source>
        <strain evidence="1 2">HYN0046</strain>
    </source>
</reference>
<organism evidence="1 2">
    <name type="scientific">Aquirhabdus parva</name>
    <dbReference type="NCBI Taxonomy" id="2283318"/>
    <lineage>
        <taxon>Bacteria</taxon>
        <taxon>Pseudomonadati</taxon>
        <taxon>Pseudomonadota</taxon>
        <taxon>Gammaproteobacteria</taxon>
        <taxon>Moraxellales</taxon>
        <taxon>Moraxellaceae</taxon>
        <taxon>Aquirhabdus</taxon>
    </lineage>
</organism>
<dbReference type="KEGG" id="mbah:HYN46_13025"/>
<dbReference type="OrthoDB" id="7066376at2"/>
<accession>A0A345PBP5</accession>